<evidence type="ECO:0000256" key="1">
    <source>
        <dbReference type="SAM" id="MobiDB-lite"/>
    </source>
</evidence>
<dbReference type="GO" id="GO:0043024">
    <property type="term" value="F:ribosomal small subunit binding"/>
    <property type="evidence" value="ECO:0007669"/>
    <property type="project" value="TreeGrafter"/>
</dbReference>
<evidence type="ECO:0000313" key="3">
    <source>
        <dbReference type="Proteomes" id="UP000095751"/>
    </source>
</evidence>
<feature type="compositionally biased region" description="Acidic residues" evidence="1">
    <location>
        <begin position="152"/>
        <end position="176"/>
    </location>
</feature>
<name>A0A1E7F4F0_9STRA</name>
<dbReference type="AlphaFoldDB" id="A0A1E7F4F0"/>
<dbReference type="EMBL" id="KV784363">
    <property type="protein sequence ID" value="OEU13061.1"/>
    <property type="molecule type" value="Genomic_DNA"/>
</dbReference>
<dbReference type="SUPFAM" id="SSF89919">
    <property type="entry name" value="Ribosome-binding factor A, RbfA"/>
    <property type="match status" value="1"/>
</dbReference>
<feature type="non-terminal residue" evidence="2">
    <location>
        <position position="176"/>
    </location>
</feature>
<feature type="compositionally biased region" description="Basic and acidic residues" evidence="1">
    <location>
        <begin position="7"/>
        <end position="17"/>
    </location>
</feature>
<dbReference type="GO" id="GO:0005829">
    <property type="term" value="C:cytosol"/>
    <property type="evidence" value="ECO:0007669"/>
    <property type="project" value="TreeGrafter"/>
</dbReference>
<protein>
    <submittedName>
        <fullName evidence="2">Uncharacterized protein</fullName>
    </submittedName>
</protein>
<feature type="non-terminal residue" evidence="2">
    <location>
        <position position="1"/>
    </location>
</feature>
<dbReference type="Gene3D" id="3.30.300.20">
    <property type="match status" value="1"/>
</dbReference>
<dbReference type="InterPro" id="IPR015946">
    <property type="entry name" value="KH_dom-like_a/b"/>
</dbReference>
<evidence type="ECO:0000313" key="2">
    <source>
        <dbReference type="EMBL" id="OEU13061.1"/>
    </source>
</evidence>
<dbReference type="KEGG" id="fcy:FRACYDRAFT_142380"/>
<dbReference type="OrthoDB" id="42420at2759"/>
<feature type="region of interest" description="Disordered" evidence="1">
    <location>
        <begin position="150"/>
        <end position="176"/>
    </location>
</feature>
<reference evidence="2 3" key="1">
    <citation type="submission" date="2016-09" db="EMBL/GenBank/DDBJ databases">
        <title>Extensive genetic diversity and differential bi-allelic expression allows diatom success in the polar Southern Ocean.</title>
        <authorList>
            <consortium name="DOE Joint Genome Institute"/>
            <person name="Mock T."/>
            <person name="Otillar R.P."/>
            <person name="Strauss J."/>
            <person name="Dupont C."/>
            <person name="Frickenhaus S."/>
            <person name="Maumus F."/>
            <person name="Mcmullan M."/>
            <person name="Sanges R."/>
            <person name="Schmutz J."/>
            <person name="Toseland A."/>
            <person name="Valas R."/>
            <person name="Veluchamy A."/>
            <person name="Ward B.J."/>
            <person name="Allen A."/>
            <person name="Barry K."/>
            <person name="Falciatore A."/>
            <person name="Ferrante M."/>
            <person name="Fortunato A.E."/>
            <person name="Gloeckner G."/>
            <person name="Gruber A."/>
            <person name="Hipkin R."/>
            <person name="Janech M."/>
            <person name="Kroth P."/>
            <person name="Leese F."/>
            <person name="Lindquist E."/>
            <person name="Lyon B.R."/>
            <person name="Martin J."/>
            <person name="Mayer C."/>
            <person name="Parker M."/>
            <person name="Quesneville H."/>
            <person name="Raymond J."/>
            <person name="Uhlig C."/>
            <person name="Valentin K.U."/>
            <person name="Worden A.Z."/>
            <person name="Armbrust E.V."/>
            <person name="Bowler C."/>
            <person name="Green B."/>
            <person name="Moulton V."/>
            <person name="Van Oosterhout C."/>
            <person name="Grigoriev I."/>
        </authorList>
    </citation>
    <scope>NUCLEOTIDE SEQUENCE [LARGE SCALE GENOMIC DNA]</scope>
    <source>
        <strain evidence="2 3">CCMP1102</strain>
    </source>
</reference>
<sequence>GRSSSRSRNDGKDDKSKRQFRVGELVRTELGRMIHSGVIKGNSPILLESELRQRISIVSVDISPDLRQARVSFSVHSDSRNYYENDPVVDKRRAFSWLVDNTNPIRHTLAQKMSHMKVSPSLTFVQVDIAAAVDVMYLIDKVSKGYQREEIGEWDYGEDDGEDEDDDDWDEMDDDF</sequence>
<organism evidence="2 3">
    <name type="scientific">Fragilariopsis cylindrus CCMP1102</name>
    <dbReference type="NCBI Taxonomy" id="635003"/>
    <lineage>
        <taxon>Eukaryota</taxon>
        <taxon>Sar</taxon>
        <taxon>Stramenopiles</taxon>
        <taxon>Ochrophyta</taxon>
        <taxon>Bacillariophyta</taxon>
        <taxon>Bacillariophyceae</taxon>
        <taxon>Bacillariophycidae</taxon>
        <taxon>Bacillariales</taxon>
        <taxon>Bacillariaceae</taxon>
        <taxon>Fragilariopsis</taxon>
    </lineage>
</organism>
<dbReference type="Proteomes" id="UP000095751">
    <property type="component" value="Unassembled WGS sequence"/>
</dbReference>
<dbReference type="PANTHER" id="PTHR33515">
    <property type="entry name" value="RIBOSOME-BINDING FACTOR A, CHLOROPLASTIC-RELATED"/>
    <property type="match status" value="1"/>
</dbReference>
<dbReference type="PANTHER" id="PTHR33515:SF1">
    <property type="entry name" value="RIBOSOME-BINDING FACTOR A, CHLOROPLASTIC-RELATED"/>
    <property type="match status" value="1"/>
</dbReference>
<gene>
    <name evidence="2" type="ORF">FRACYDRAFT_142380</name>
</gene>
<keyword evidence="3" id="KW-1185">Reference proteome</keyword>
<dbReference type="Pfam" id="PF02033">
    <property type="entry name" value="RBFA"/>
    <property type="match status" value="1"/>
</dbReference>
<proteinExistence type="predicted"/>
<dbReference type="InterPro" id="IPR023799">
    <property type="entry name" value="RbfA_dom_sf"/>
</dbReference>
<accession>A0A1E7F4F0</accession>
<dbReference type="GO" id="GO:0006364">
    <property type="term" value="P:rRNA processing"/>
    <property type="evidence" value="ECO:0007669"/>
    <property type="project" value="InterPro"/>
</dbReference>
<feature type="region of interest" description="Disordered" evidence="1">
    <location>
        <begin position="1"/>
        <end position="20"/>
    </location>
</feature>
<dbReference type="InterPro" id="IPR000238">
    <property type="entry name" value="RbfA"/>
</dbReference>
<dbReference type="InParanoid" id="A0A1E7F4F0"/>